<dbReference type="EC" id="3.1.3.48" evidence="4"/>
<dbReference type="Gene3D" id="3.90.190.10">
    <property type="entry name" value="Protein tyrosine phosphatase superfamily"/>
    <property type="match status" value="1"/>
</dbReference>
<organism evidence="14">
    <name type="scientific">Medioppia subpectinata</name>
    <dbReference type="NCBI Taxonomy" id="1979941"/>
    <lineage>
        <taxon>Eukaryota</taxon>
        <taxon>Metazoa</taxon>
        <taxon>Ecdysozoa</taxon>
        <taxon>Arthropoda</taxon>
        <taxon>Chelicerata</taxon>
        <taxon>Arachnida</taxon>
        <taxon>Acari</taxon>
        <taxon>Acariformes</taxon>
        <taxon>Sarcoptiformes</taxon>
        <taxon>Oribatida</taxon>
        <taxon>Brachypylina</taxon>
        <taxon>Oppioidea</taxon>
        <taxon>Oppiidae</taxon>
        <taxon>Medioppia</taxon>
    </lineage>
</organism>
<dbReference type="OrthoDB" id="5854685at2759"/>
<dbReference type="PROSITE" id="PS50106">
    <property type="entry name" value="PDZ"/>
    <property type="match status" value="1"/>
</dbReference>
<dbReference type="SUPFAM" id="SSF50156">
    <property type="entry name" value="PDZ domain-like"/>
    <property type="match status" value="1"/>
</dbReference>
<feature type="domain" description="FERM" evidence="12">
    <location>
        <begin position="28"/>
        <end position="342"/>
    </location>
</feature>
<feature type="domain" description="Tyrosine specific protein phosphatases" evidence="11">
    <location>
        <begin position="777"/>
        <end position="851"/>
    </location>
</feature>
<evidence type="ECO:0000256" key="7">
    <source>
        <dbReference type="ARBA" id="ARBA00022912"/>
    </source>
</evidence>
<dbReference type="Gene3D" id="1.20.80.10">
    <property type="match status" value="1"/>
</dbReference>
<evidence type="ECO:0000259" key="11">
    <source>
        <dbReference type="PROSITE" id="PS50056"/>
    </source>
</evidence>
<dbReference type="GO" id="GO:0048666">
    <property type="term" value="P:neuron development"/>
    <property type="evidence" value="ECO:0007669"/>
    <property type="project" value="UniProtKB-ARBA"/>
</dbReference>
<evidence type="ECO:0000256" key="5">
    <source>
        <dbReference type="ARBA" id="ARBA00022490"/>
    </source>
</evidence>
<dbReference type="SMART" id="SM01196">
    <property type="entry name" value="FERM_C"/>
    <property type="match status" value="1"/>
</dbReference>
<dbReference type="InterPro" id="IPR036034">
    <property type="entry name" value="PDZ_sf"/>
</dbReference>
<dbReference type="CDD" id="cd17100">
    <property type="entry name" value="FERM_F1_PTPN3_like"/>
    <property type="match status" value="1"/>
</dbReference>
<dbReference type="PANTHER" id="PTHR45706">
    <property type="entry name" value="TYROSINE-PROTEIN PHOSPHATASE"/>
    <property type="match status" value="1"/>
</dbReference>
<gene>
    <name evidence="14" type="ORF">OSB1V03_LOCUS2598</name>
</gene>
<dbReference type="InterPro" id="IPR011993">
    <property type="entry name" value="PH-like_dom_sf"/>
</dbReference>
<comment type="similarity">
    <text evidence="3">Belongs to the protein-tyrosine phosphatase family. Non-receptor class subfamily.</text>
</comment>
<dbReference type="GO" id="GO:0071944">
    <property type="term" value="C:cell periphery"/>
    <property type="evidence" value="ECO:0007669"/>
    <property type="project" value="UniProtKB-ARBA"/>
</dbReference>
<evidence type="ECO:0000259" key="13">
    <source>
        <dbReference type="PROSITE" id="PS50106"/>
    </source>
</evidence>
<dbReference type="SMART" id="SM00194">
    <property type="entry name" value="PTPc"/>
    <property type="match status" value="1"/>
</dbReference>
<dbReference type="SUPFAM" id="SSF52799">
    <property type="entry name" value="(Phosphotyrosine protein) phosphatases II"/>
    <property type="match status" value="1"/>
</dbReference>
<evidence type="ECO:0000256" key="1">
    <source>
        <dbReference type="ARBA" id="ARBA00004245"/>
    </source>
</evidence>
<dbReference type="SMART" id="SM01195">
    <property type="entry name" value="FA"/>
    <property type="match status" value="1"/>
</dbReference>
<dbReference type="Pfam" id="PF00595">
    <property type="entry name" value="PDZ"/>
    <property type="match status" value="1"/>
</dbReference>
<dbReference type="GO" id="GO:0070161">
    <property type="term" value="C:anchoring junction"/>
    <property type="evidence" value="ECO:0007669"/>
    <property type="project" value="UniProtKB-SubCell"/>
</dbReference>
<dbReference type="InterPro" id="IPR003595">
    <property type="entry name" value="Tyr_Pase_cat"/>
</dbReference>
<dbReference type="InterPro" id="IPR001478">
    <property type="entry name" value="PDZ"/>
</dbReference>
<dbReference type="SUPFAM" id="SSF50729">
    <property type="entry name" value="PH domain-like"/>
    <property type="match status" value="1"/>
</dbReference>
<dbReference type="Pfam" id="PF00102">
    <property type="entry name" value="Y_phosphatase"/>
    <property type="match status" value="1"/>
</dbReference>
<evidence type="ECO:0000259" key="12">
    <source>
        <dbReference type="PROSITE" id="PS50057"/>
    </source>
</evidence>
<comment type="subcellular location">
    <subcellularLocation>
        <location evidence="2">Cell junction</location>
    </subcellularLocation>
    <subcellularLocation>
        <location evidence="1">Cytoplasm</location>
        <location evidence="1">Cytoskeleton</location>
    </subcellularLocation>
</comment>
<dbReference type="InterPro" id="IPR019749">
    <property type="entry name" value="Band_41_domain"/>
</dbReference>
<dbReference type="InterPro" id="IPR016130">
    <property type="entry name" value="Tyr_Pase_AS"/>
</dbReference>
<dbReference type="CDD" id="cd13189">
    <property type="entry name" value="FERM_C_PTPN4_PTPN3_like"/>
    <property type="match status" value="1"/>
</dbReference>
<dbReference type="AlphaFoldDB" id="A0A7R9KFF0"/>
<dbReference type="PROSITE" id="PS00383">
    <property type="entry name" value="TYR_PHOSPHATASE_1"/>
    <property type="match status" value="1"/>
</dbReference>
<keyword evidence="6" id="KW-0378">Hydrolase</keyword>
<evidence type="ECO:0000256" key="4">
    <source>
        <dbReference type="ARBA" id="ARBA00013064"/>
    </source>
</evidence>
<keyword evidence="7" id="KW-0904">Protein phosphatase</keyword>
<dbReference type="InterPro" id="IPR029021">
    <property type="entry name" value="Prot-tyrosine_phosphatase-like"/>
</dbReference>
<dbReference type="Gene3D" id="3.10.20.90">
    <property type="entry name" value="Phosphatidylinositol 3-kinase Catalytic Subunit, Chain A, domain 1"/>
    <property type="match status" value="1"/>
</dbReference>
<dbReference type="SMART" id="SM00295">
    <property type="entry name" value="B41"/>
    <property type="match status" value="1"/>
</dbReference>
<dbReference type="FunFam" id="1.20.80.10:FF:000003">
    <property type="entry name" value="Tyrosine-protein phosphatase non-receptor type 4"/>
    <property type="match status" value="1"/>
</dbReference>
<dbReference type="FunFam" id="2.30.29.30:FF:000002">
    <property type="entry name" value="Band 4.1-like protein 5 isoform 1"/>
    <property type="match status" value="1"/>
</dbReference>
<dbReference type="PROSITE" id="PS00660">
    <property type="entry name" value="FERM_1"/>
    <property type="match status" value="1"/>
</dbReference>
<evidence type="ECO:0000256" key="6">
    <source>
        <dbReference type="ARBA" id="ARBA00022801"/>
    </source>
</evidence>
<dbReference type="FunFam" id="3.10.20.90:FF:000039">
    <property type="entry name" value="Tyrosine-protein phosphatase non-receptor type"/>
    <property type="match status" value="1"/>
</dbReference>
<dbReference type="InterPro" id="IPR019748">
    <property type="entry name" value="FERM_central"/>
</dbReference>
<dbReference type="InterPro" id="IPR029071">
    <property type="entry name" value="Ubiquitin-like_domsf"/>
</dbReference>
<dbReference type="PROSITE" id="PS00661">
    <property type="entry name" value="FERM_2"/>
    <property type="match status" value="1"/>
</dbReference>
<dbReference type="EMBL" id="CAJPIZ010000934">
    <property type="protein sequence ID" value="CAG2102560.1"/>
    <property type="molecule type" value="Genomic_DNA"/>
</dbReference>
<dbReference type="Proteomes" id="UP000759131">
    <property type="component" value="Unassembled WGS sequence"/>
</dbReference>
<evidence type="ECO:0000259" key="10">
    <source>
        <dbReference type="PROSITE" id="PS50055"/>
    </source>
</evidence>
<dbReference type="Gene3D" id="2.30.42.10">
    <property type="match status" value="1"/>
</dbReference>
<dbReference type="SMART" id="SM00228">
    <property type="entry name" value="PDZ"/>
    <property type="match status" value="1"/>
</dbReference>
<dbReference type="GO" id="GO:0009887">
    <property type="term" value="P:animal organ morphogenesis"/>
    <property type="evidence" value="ECO:0007669"/>
    <property type="project" value="UniProtKB-ARBA"/>
</dbReference>
<dbReference type="Pfam" id="PF09379">
    <property type="entry name" value="FERM_N"/>
    <property type="match status" value="1"/>
</dbReference>
<evidence type="ECO:0000313" key="15">
    <source>
        <dbReference type="Proteomes" id="UP000759131"/>
    </source>
</evidence>
<dbReference type="PANTHER" id="PTHR45706:SF4">
    <property type="entry name" value="TYROSINE-PROTEIN PHOSPHATASE"/>
    <property type="match status" value="1"/>
</dbReference>
<dbReference type="InterPro" id="IPR035963">
    <property type="entry name" value="FERM_2"/>
</dbReference>
<dbReference type="Pfam" id="PF08736">
    <property type="entry name" value="FA"/>
    <property type="match status" value="1"/>
</dbReference>
<evidence type="ECO:0000313" key="14">
    <source>
        <dbReference type="EMBL" id="CAD7622130.1"/>
    </source>
</evidence>
<dbReference type="PROSITE" id="PS50057">
    <property type="entry name" value="FERM_3"/>
    <property type="match status" value="1"/>
</dbReference>
<dbReference type="InterPro" id="IPR018980">
    <property type="entry name" value="FERM_PH-like_C"/>
</dbReference>
<dbReference type="Gene3D" id="2.30.29.30">
    <property type="entry name" value="Pleckstrin-homology domain (PH domain)/Phosphotyrosine-binding domain (PTB)"/>
    <property type="match status" value="1"/>
</dbReference>
<dbReference type="PROSITE" id="PS50056">
    <property type="entry name" value="TYR_PHOSPHATASE_2"/>
    <property type="match status" value="1"/>
</dbReference>
<evidence type="ECO:0000256" key="8">
    <source>
        <dbReference type="ARBA" id="ARBA00022949"/>
    </source>
</evidence>
<dbReference type="InterPro" id="IPR018979">
    <property type="entry name" value="FERM_N"/>
</dbReference>
<dbReference type="Pfam" id="PF09380">
    <property type="entry name" value="FERM_C"/>
    <property type="match status" value="1"/>
</dbReference>
<evidence type="ECO:0000256" key="3">
    <source>
        <dbReference type="ARBA" id="ARBA00009649"/>
    </source>
</evidence>
<keyword evidence="5" id="KW-0963">Cytoplasm</keyword>
<dbReference type="PRINTS" id="PR00700">
    <property type="entry name" value="PRTYPHPHTASE"/>
</dbReference>
<name>A0A7R9KFF0_9ACAR</name>
<dbReference type="InterPro" id="IPR041783">
    <property type="entry name" value="PTPN3/4_FERM_C"/>
</dbReference>
<dbReference type="Pfam" id="PF00373">
    <property type="entry name" value="FERM_M"/>
    <property type="match status" value="1"/>
</dbReference>
<keyword evidence="9" id="KW-0206">Cytoskeleton</keyword>
<keyword evidence="8" id="KW-0965">Cell junction</keyword>
<reference evidence="14" key="1">
    <citation type="submission" date="2020-11" db="EMBL/GenBank/DDBJ databases">
        <authorList>
            <person name="Tran Van P."/>
        </authorList>
    </citation>
    <scope>NUCLEOTIDE SEQUENCE</scope>
</reference>
<dbReference type="SUPFAM" id="SSF54236">
    <property type="entry name" value="Ubiquitin-like"/>
    <property type="match status" value="1"/>
</dbReference>
<dbReference type="InterPro" id="IPR000299">
    <property type="entry name" value="FERM_domain"/>
</dbReference>
<dbReference type="GO" id="GO:0004725">
    <property type="term" value="F:protein tyrosine phosphatase activity"/>
    <property type="evidence" value="ECO:0007669"/>
    <property type="project" value="UniProtKB-EC"/>
</dbReference>
<dbReference type="InterPro" id="IPR000242">
    <property type="entry name" value="PTP_cat"/>
</dbReference>
<dbReference type="Gene3D" id="1.20.80.60">
    <property type="match status" value="1"/>
</dbReference>
<accession>A0A7R9KFF0</accession>
<dbReference type="CDD" id="cd14473">
    <property type="entry name" value="FERM_B-lobe"/>
    <property type="match status" value="1"/>
</dbReference>
<dbReference type="InterPro" id="IPR000387">
    <property type="entry name" value="Tyr_Pase_dom"/>
</dbReference>
<evidence type="ECO:0000256" key="9">
    <source>
        <dbReference type="ARBA" id="ARBA00023212"/>
    </source>
</evidence>
<keyword evidence="15" id="KW-1185">Reference proteome</keyword>
<dbReference type="InterPro" id="IPR014352">
    <property type="entry name" value="FERM/acyl-CoA-bd_prot_sf"/>
</dbReference>
<dbReference type="GO" id="GO:0016020">
    <property type="term" value="C:membrane"/>
    <property type="evidence" value="ECO:0007669"/>
    <property type="project" value="UniProtKB-ARBA"/>
</dbReference>
<dbReference type="SUPFAM" id="SSF47031">
    <property type="entry name" value="Second domain of FERM"/>
    <property type="match status" value="1"/>
</dbReference>
<dbReference type="SMART" id="SM00404">
    <property type="entry name" value="PTPc_motif"/>
    <property type="match status" value="1"/>
</dbReference>
<proteinExistence type="inferred from homology"/>
<evidence type="ECO:0000256" key="2">
    <source>
        <dbReference type="ARBA" id="ARBA00004282"/>
    </source>
</evidence>
<dbReference type="InterPro" id="IPR014847">
    <property type="entry name" value="FA"/>
</dbReference>
<feature type="domain" description="Tyrosine-protein phosphatase" evidence="10">
    <location>
        <begin position="600"/>
        <end position="860"/>
    </location>
</feature>
<dbReference type="GO" id="GO:0005856">
    <property type="term" value="C:cytoskeleton"/>
    <property type="evidence" value="ECO:0007669"/>
    <property type="project" value="UniProtKB-SubCell"/>
</dbReference>
<dbReference type="InterPro" id="IPR019747">
    <property type="entry name" value="FERM_CS"/>
</dbReference>
<protein>
    <recommendedName>
        <fullName evidence="4">protein-tyrosine-phosphatase</fullName>
        <ecNumber evidence="4">3.1.3.48</ecNumber>
    </recommendedName>
</protein>
<dbReference type="PROSITE" id="PS50055">
    <property type="entry name" value="TYR_PHOSPHATASE_PTP"/>
    <property type="match status" value="1"/>
</dbReference>
<dbReference type="EMBL" id="OC855509">
    <property type="protein sequence ID" value="CAD7622130.1"/>
    <property type="molecule type" value="Genomic_DNA"/>
</dbReference>
<feature type="domain" description="PDZ" evidence="13">
    <location>
        <begin position="468"/>
        <end position="540"/>
    </location>
</feature>
<sequence length="875" mass="100065">MSRTFAGLSGTYNVRANELALQRNTKTVRCLVYFLDDTQHVFELDRRAKGDQLLDVVFRHLELIERDYFGLQFTETIAHSGHSNARWLDPNKRLRKQLKSSRAPFLLFFKVKFYVTDPSRLLEEYTRYHFFLQIRKDIFYVTDPSRLLEEYTRYHFFLQIRKDIVSARLVAPSAALALLCSLVVQSEFGDFCAEEHDPQYVSRLKLVPNQSADFEEKVSELHALHRGQTPADAELNFLIQAKALDMYGVELHKAKDTNGREIQIGVSGSGLLILHNGQKANHFSWAKIVKISFKRRHFFVQLRREGTERFDALLGFNSCSYRTCKSLWKACVEQHTFFRLQTPKPHTKKFFFFFSLGSRFRYSGKTEFQTLEENRKRLQRTDRTFVRTARFHQTVPIPHINNLMLSLSNGQSRDSFQSNRIQSTESPAKSAWTASSPFCLKSLPFIDKEETNRLSSLSDDSSPVHLHTVHMRPDADGRFGFNVKGGHDQNCPVLVSRVAPNTPADLANPQLREGDQVMAINGSDVSGLSHEQIVQLIRSTRGPDAQLSLSIRPNVYARDALLPEEPAFQYIPADASPTARADALAESMALLAEGLDSGSLVLQFEQLNRKKSGETMNCARLPDNLSKNRYRDISPYDSTRVVLRDALSGDYINASFVTMHVTTTGVALRYIATQGPLKETTEDFWQMVWEQQSALIIMVTPLEEKGRQKCHKYWPEEADDELAVFGALRVRLVQQSDCLATIERIFQITDSKTQEERRVRHLQYLAWPDHGVPERDNDFLDLIVSVREFRAQSSQPFVVHCSAGIGRTGVLILMEAAMCAMEANEAIGALELVRVMREQRAMLIQTSSQFRFVCEALHRVFRDKIVEPLPQFSIN</sequence>